<dbReference type="Proteomes" id="UP000789901">
    <property type="component" value="Unassembled WGS sequence"/>
</dbReference>
<organism evidence="1 2">
    <name type="scientific">Gigaspora margarita</name>
    <dbReference type="NCBI Taxonomy" id="4874"/>
    <lineage>
        <taxon>Eukaryota</taxon>
        <taxon>Fungi</taxon>
        <taxon>Fungi incertae sedis</taxon>
        <taxon>Mucoromycota</taxon>
        <taxon>Glomeromycotina</taxon>
        <taxon>Glomeromycetes</taxon>
        <taxon>Diversisporales</taxon>
        <taxon>Gigasporaceae</taxon>
        <taxon>Gigaspora</taxon>
    </lineage>
</organism>
<comment type="caution">
    <text evidence="1">The sequence shown here is derived from an EMBL/GenBank/DDBJ whole genome shotgun (WGS) entry which is preliminary data.</text>
</comment>
<dbReference type="EMBL" id="CAJVQB010046863">
    <property type="protein sequence ID" value="CAG8833189.1"/>
    <property type="molecule type" value="Genomic_DNA"/>
</dbReference>
<feature type="non-terminal residue" evidence="1">
    <location>
        <position position="272"/>
    </location>
</feature>
<evidence type="ECO:0000313" key="1">
    <source>
        <dbReference type="EMBL" id="CAG8833189.1"/>
    </source>
</evidence>
<evidence type="ECO:0000313" key="2">
    <source>
        <dbReference type="Proteomes" id="UP000789901"/>
    </source>
</evidence>
<sequence>MEVIIVINNIGLIDLNSKVQFFELVHSDSNNEYERYTTRFLHNGDLILVSSYDLKIYKYLTKDMSKNTATLKYSEIYDIEIPKSLYNKFICSSIYLEKLFLFIQNLQYSSRSRYEFATVIMNKNHTLLAVEILYCTYIFSIEIGRLISKFCIDPSNTLKEFIISTSSTLLEFVTLKNDFEGLIVYNPYQHGTKELENNNFNNSSVITKLNRKFFINNINNDKYICITKGLDKNKFQQISHKITYHNNIYDSSTFKEIQNFLKEIVEKEKINR</sequence>
<protein>
    <submittedName>
        <fullName evidence="1">46546_t:CDS:1</fullName>
    </submittedName>
</protein>
<reference evidence="1 2" key="1">
    <citation type="submission" date="2021-06" db="EMBL/GenBank/DDBJ databases">
        <authorList>
            <person name="Kallberg Y."/>
            <person name="Tangrot J."/>
            <person name="Rosling A."/>
        </authorList>
    </citation>
    <scope>NUCLEOTIDE SEQUENCE [LARGE SCALE GENOMIC DNA]</scope>
    <source>
        <strain evidence="1 2">120-4 pot B 10/14</strain>
    </source>
</reference>
<name>A0ABN7WJ51_GIGMA</name>
<gene>
    <name evidence="1" type="ORF">GMARGA_LOCUS31426</name>
</gene>
<keyword evidence="2" id="KW-1185">Reference proteome</keyword>
<accession>A0ABN7WJ51</accession>
<proteinExistence type="predicted"/>